<protein>
    <submittedName>
        <fullName evidence="1">16143_t:CDS:1</fullName>
    </submittedName>
</protein>
<name>A0A9N9GV58_FUNMO</name>
<comment type="caution">
    <text evidence="1">The sequence shown here is derived from an EMBL/GenBank/DDBJ whole genome shotgun (WGS) entry which is preliminary data.</text>
</comment>
<organism evidence="1 2">
    <name type="scientific">Funneliformis mosseae</name>
    <name type="common">Endomycorrhizal fungus</name>
    <name type="synonym">Glomus mosseae</name>
    <dbReference type="NCBI Taxonomy" id="27381"/>
    <lineage>
        <taxon>Eukaryota</taxon>
        <taxon>Fungi</taxon>
        <taxon>Fungi incertae sedis</taxon>
        <taxon>Mucoromycota</taxon>
        <taxon>Glomeromycotina</taxon>
        <taxon>Glomeromycetes</taxon>
        <taxon>Glomerales</taxon>
        <taxon>Glomeraceae</taxon>
        <taxon>Funneliformis</taxon>
    </lineage>
</organism>
<accession>A0A9N9GV58</accession>
<keyword evidence="2" id="KW-1185">Reference proteome</keyword>
<dbReference type="AlphaFoldDB" id="A0A9N9GV58"/>
<proteinExistence type="predicted"/>
<dbReference type="EMBL" id="CAJVPP010003767">
    <property type="protein sequence ID" value="CAG8636744.1"/>
    <property type="molecule type" value="Genomic_DNA"/>
</dbReference>
<sequence length="104" mass="12325">MTKLHTYYVSNAFSKISYIYSDLTDDEFYKAVNDRDDNLTIDNEEILKYGSKSVMENYFNFDNQNLQKALEVEVRVVIEQKITNYDHKEKNYNSDALLNANFNK</sequence>
<dbReference type="Proteomes" id="UP000789375">
    <property type="component" value="Unassembled WGS sequence"/>
</dbReference>
<reference evidence="1" key="1">
    <citation type="submission" date="2021-06" db="EMBL/GenBank/DDBJ databases">
        <authorList>
            <person name="Kallberg Y."/>
            <person name="Tangrot J."/>
            <person name="Rosling A."/>
        </authorList>
    </citation>
    <scope>NUCLEOTIDE SEQUENCE</scope>
    <source>
        <strain evidence="1">87-6 pot B 2015</strain>
    </source>
</reference>
<evidence type="ECO:0000313" key="1">
    <source>
        <dbReference type="EMBL" id="CAG8636744.1"/>
    </source>
</evidence>
<evidence type="ECO:0000313" key="2">
    <source>
        <dbReference type="Proteomes" id="UP000789375"/>
    </source>
</evidence>
<gene>
    <name evidence="1" type="ORF">FMOSSE_LOCUS10777</name>
</gene>